<comment type="caution">
    <text evidence="3">The sequence shown here is derived from an EMBL/GenBank/DDBJ whole genome shotgun (WGS) entry which is preliminary data.</text>
</comment>
<dbReference type="AlphaFoldDB" id="A0A1F5XG12"/>
<gene>
    <name evidence="3" type="ORF">A3B19_01935</name>
</gene>
<reference evidence="3 4" key="1">
    <citation type="journal article" date="2016" name="Nat. Commun.">
        <title>Thousands of microbial genomes shed light on interconnected biogeochemical processes in an aquifer system.</title>
        <authorList>
            <person name="Anantharaman K."/>
            <person name="Brown C.T."/>
            <person name="Hug L.A."/>
            <person name="Sharon I."/>
            <person name="Castelle C.J."/>
            <person name="Probst A.J."/>
            <person name="Thomas B.C."/>
            <person name="Singh A."/>
            <person name="Wilkins M.J."/>
            <person name="Karaoz U."/>
            <person name="Brodie E.L."/>
            <person name="Williams K.H."/>
            <person name="Hubbard S.S."/>
            <person name="Banfield J.F."/>
        </authorList>
    </citation>
    <scope>NUCLEOTIDE SEQUENCE [LARGE SCALE GENOMIC DNA]</scope>
</reference>
<feature type="compositionally biased region" description="Polar residues" evidence="1">
    <location>
        <begin position="635"/>
        <end position="645"/>
    </location>
</feature>
<evidence type="ECO:0000313" key="4">
    <source>
        <dbReference type="Proteomes" id="UP000177346"/>
    </source>
</evidence>
<keyword evidence="2" id="KW-0812">Transmembrane</keyword>
<organism evidence="3 4">
    <name type="scientific">Candidatus Giovannonibacteria bacterium RIFCSPLOWO2_01_FULL_46_32</name>
    <dbReference type="NCBI Taxonomy" id="1798353"/>
    <lineage>
        <taxon>Bacteria</taxon>
        <taxon>Candidatus Giovannoniibacteriota</taxon>
    </lineage>
</organism>
<evidence type="ECO:0000256" key="1">
    <source>
        <dbReference type="SAM" id="MobiDB-lite"/>
    </source>
</evidence>
<accession>A0A1F5XG12</accession>
<evidence type="ECO:0008006" key="5">
    <source>
        <dbReference type="Google" id="ProtNLM"/>
    </source>
</evidence>
<evidence type="ECO:0000313" key="3">
    <source>
        <dbReference type="EMBL" id="OGF86800.1"/>
    </source>
</evidence>
<dbReference type="Proteomes" id="UP000177346">
    <property type="component" value="Unassembled WGS sequence"/>
</dbReference>
<feature type="region of interest" description="Disordered" evidence="1">
    <location>
        <begin position="623"/>
        <end position="645"/>
    </location>
</feature>
<feature type="transmembrane region" description="Helical" evidence="2">
    <location>
        <begin position="67"/>
        <end position="89"/>
    </location>
</feature>
<evidence type="ECO:0000256" key="2">
    <source>
        <dbReference type="SAM" id="Phobius"/>
    </source>
</evidence>
<keyword evidence="2" id="KW-0472">Membrane</keyword>
<proteinExistence type="predicted"/>
<dbReference type="EMBL" id="MFIF01000011">
    <property type="protein sequence ID" value="OGF86800.1"/>
    <property type="molecule type" value="Genomic_DNA"/>
</dbReference>
<sequence length="645" mass="71006">MAIDDLRKRLFRKNEDFTKRYKEPVLQKHREQVPVSWQDEEERRRIEEAQREAETQKTVSKPVERKIILWGTVGGLLVLAGVGGFLLLWGRGGVTTHNTLKNIHMTVEGGEEVASGKKVSWKVTYKNSNSTQLENVALIFDFPEGSQPLVGEFSKTGLRRERREVGTVSPNSLGEEVFSAIMFGPKGASLGGKVTIEYRPEDASARFSLEEKFTTFIKGTLLGLEFDIPNDLRAGQDAEVKLHIVSTAESVFRSLTVGVSYPGAFEFTSATPKPDSGDGTWFIGDLSAGSEFVITLHGKIRKSESAETFKAQIGLYDRTKNDWKLFSTATESFSVASSLLTVVLNATHGEIAPGVTSAGSRFAATVSWRNNLPVAVHNVSINVSVDENFFDLRTLEATFGEYDRATHTIRWTGGRVSRLSVLDPGAAGEVDFSLLVKDDIPIDSFDDKNFVIHIKANISSAEIPPGFEGVNISGETEKSYKIVSRVAFSQKGYYYDSRIQNSGPIPPRVGEETTYLIVWSVLNSVNDLKNVRVRATLPSYIDWKNIVIPPDNGVSYKASTGEIIWSPVTIPAGTGYMQPAREVAFQIGFIPSLPHVNKSPQLISAATFEAEDDFTGTQFTRTGTEVNTALRDDPQVQQSGGAVRE</sequence>
<name>A0A1F5XG12_9BACT</name>
<protein>
    <recommendedName>
        <fullName evidence="5">DUF11 domain-containing protein</fullName>
    </recommendedName>
</protein>
<keyword evidence="2" id="KW-1133">Transmembrane helix</keyword>